<dbReference type="Gene3D" id="3.40.50.1220">
    <property type="entry name" value="TPP-binding domain"/>
    <property type="match status" value="1"/>
</dbReference>
<evidence type="ECO:0000313" key="2">
    <source>
        <dbReference type="EMBL" id="PJF46407.1"/>
    </source>
</evidence>
<dbReference type="Pfam" id="PF16582">
    <property type="entry name" value="TPP_enzyme_M_2"/>
    <property type="match status" value="1"/>
</dbReference>
<gene>
    <name evidence="2" type="ORF">CUN48_13955</name>
</gene>
<dbReference type="EMBL" id="PGTN01000227">
    <property type="protein sequence ID" value="PJF46407.1"/>
    <property type="molecule type" value="Genomic_DNA"/>
</dbReference>
<dbReference type="SUPFAM" id="SSF52518">
    <property type="entry name" value="Thiamin diphosphate-binding fold (THDP-binding)"/>
    <property type="match status" value="1"/>
</dbReference>
<organism evidence="2 3">
    <name type="scientific">Candidatus Thermofonsia Clade 3 bacterium</name>
    <dbReference type="NCBI Taxonomy" id="2364212"/>
    <lineage>
        <taxon>Bacteria</taxon>
        <taxon>Bacillati</taxon>
        <taxon>Chloroflexota</taxon>
        <taxon>Candidatus Thermofontia</taxon>
        <taxon>Candidatus Thermofonsia Clade 3</taxon>
    </lineage>
</organism>
<dbReference type="Proteomes" id="UP000230790">
    <property type="component" value="Unassembled WGS sequence"/>
</dbReference>
<dbReference type="PANTHER" id="PTHR42916:SF1">
    <property type="entry name" value="PROTEIN PHYLLO, CHLOROPLASTIC"/>
    <property type="match status" value="1"/>
</dbReference>
<comment type="caution">
    <text evidence="2">The sequence shown here is derived from an EMBL/GenBank/DDBJ whole genome shotgun (WGS) entry which is preliminary data.</text>
</comment>
<feature type="domain" description="Menaquinone biosynthesis protein MenD middle" evidence="1">
    <location>
        <begin position="16"/>
        <end position="207"/>
    </location>
</feature>
<dbReference type="AlphaFoldDB" id="A0A2M8Q9B4"/>
<protein>
    <submittedName>
        <fullName evidence="2">2-succinyl-5-enolpyruvyl-6-hydroxy-3-cyclohexene-1-carboxylic-acid synthase</fullName>
    </submittedName>
</protein>
<accession>A0A2M8Q9B4</accession>
<sequence>MIIRRRPSAHPTLDESAWRPLLDQWRHARRKLIVAGMMNVDPTLHAALQCLQNDPSVVVFADVTANLWPRVAPLVHADVALGTRDPATLEALTPDLVVYIGGPVTSKYLKTLLRTRPPQQLWRVQPAGAAPDTYQHTTTLIHMQPGDFFSALAERAPAPIASDYAQKWSALNALARKRLFQLLDAAPFGEFQATRIVLEALPDQSLLQIGNSMPIRYANFVGVTPGHAPAQVNANRGTSGIDGCVSTAVGAALTTDALTTLLVGDLAFFYDRNGLWQRTLPPNLRIVLFNNHGGGIFDIIEGPNRLDPETRTTYFLTPQPLSAQRTAADHGLRYFYAADKAALLDAL</sequence>
<feature type="non-terminal residue" evidence="2">
    <location>
        <position position="347"/>
    </location>
</feature>
<reference evidence="2 3" key="1">
    <citation type="submission" date="2017-11" db="EMBL/GenBank/DDBJ databases">
        <title>Evolution of Phototrophy in the Chloroflexi Phylum Driven by Horizontal Gene Transfer.</title>
        <authorList>
            <person name="Ward L.M."/>
            <person name="Hemp J."/>
            <person name="Shih P.M."/>
            <person name="Mcglynn S.E."/>
            <person name="Fischer W."/>
        </authorList>
    </citation>
    <scope>NUCLEOTIDE SEQUENCE [LARGE SCALE GENOMIC DNA]</scope>
    <source>
        <strain evidence="2">JP3_7</strain>
    </source>
</reference>
<proteinExistence type="predicted"/>
<evidence type="ECO:0000259" key="1">
    <source>
        <dbReference type="Pfam" id="PF16582"/>
    </source>
</evidence>
<dbReference type="InterPro" id="IPR029061">
    <property type="entry name" value="THDP-binding"/>
</dbReference>
<dbReference type="InterPro" id="IPR032264">
    <property type="entry name" value="MenD_middle"/>
</dbReference>
<evidence type="ECO:0000313" key="3">
    <source>
        <dbReference type="Proteomes" id="UP000230790"/>
    </source>
</evidence>
<name>A0A2M8Q9B4_9CHLR</name>
<dbReference type="Gene3D" id="3.40.50.970">
    <property type="match status" value="1"/>
</dbReference>
<dbReference type="PANTHER" id="PTHR42916">
    <property type="entry name" value="2-SUCCINYL-5-ENOLPYRUVYL-6-HYDROXY-3-CYCLOHEXENE-1-CARBOXYLATE SYNTHASE"/>
    <property type="match status" value="1"/>
</dbReference>